<keyword evidence="1" id="KW-0472">Membrane</keyword>
<name>A0A1B7XBR7_9BACT</name>
<comment type="caution">
    <text evidence="2">The sequence shown here is derived from an EMBL/GenBank/DDBJ whole genome shotgun (WGS) entry which is preliminary data.</text>
</comment>
<organism evidence="2 3">
    <name type="scientific">Halodesulfovibrio spirochaetisodalis</name>
    <dbReference type="NCBI Taxonomy" id="1560234"/>
    <lineage>
        <taxon>Bacteria</taxon>
        <taxon>Pseudomonadati</taxon>
        <taxon>Thermodesulfobacteriota</taxon>
        <taxon>Desulfovibrionia</taxon>
        <taxon>Desulfovibrionales</taxon>
        <taxon>Desulfovibrionaceae</taxon>
        <taxon>Halodesulfovibrio</taxon>
    </lineage>
</organism>
<evidence type="ECO:0000313" key="3">
    <source>
        <dbReference type="Proteomes" id="UP000091979"/>
    </source>
</evidence>
<feature type="transmembrane region" description="Helical" evidence="1">
    <location>
        <begin position="35"/>
        <end position="53"/>
    </location>
</feature>
<keyword evidence="3" id="KW-1185">Reference proteome</keyword>
<proteinExistence type="predicted"/>
<dbReference type="Proteomes" id="UP000091979">
    <property type="component" value="Unassembled WGS sequence"/>
</dbReference>
<keyword evidence="1" id="KW-1133">Transmembrane helix</keyword>
<feature type="transmembrane region" description="Helical" evidence="1">
    <location>
        <begin position="12"/>
        <end position="29"/>
    </location>
</feature>
<dbReference type="EMBL" id="JXMS01000017">
    <property type="protein sequence ID" value="OBQ50198.1"/>
    <property type="molecule type" value="Genomic_DNA"/>
</dbReference>
<dbReference type="PATRIC" id="fig|1560234.3.peg.961"/>
<evidence type="ECO:0000256" key="1">
    <source>
        <dbReference type="SAM" id="Phobius"/>
    </source>
</evidence>
<reference evidence="2 3" key="1">
    <citation type="submission" date="2015-01" db="EMBL/GenBank/DDBJ databases">
        <title>Desulfovibrio sp. JC271 draft genome sequence.</title>
        <authorList>
            <person name="Shivani Y."/>
            <person name="Subhash Y."/>
            <person name="Sasikala C."/>
            <person name="Ramana C.V."/>
        </authorList>
    </citation>
    <scope>NUCLEOTIDE SEQUENCE [LARGE SCALE GENOMIC DNA]</scope>
    <source>
        <strain evidence="2 3">JC271</strain>
    </source>
</reference>
<protein>
    <submittedName>
        <fullName evidence="2">Membrane protein</fullName>
    </submittedName>
</protein>
<keyword evidence="1" id="KW-0812">Transmembrane</keyword>
<sequence>MSKEAPNFVVRGIFIGASIGVLGYLIGFLPNLPRAIALGMVPGFVAGITLARAHKSKQKNDTE</sequence>
<gene>
    <name evidence="2" type="ORF">SP90_10555</name>
</gene>
<dbReference type="OrthoDB" id="5465258at2"/>
<accession>A0A1B7XBR7</accession>
<evidence type="ECO:0000313" key="2">
    <source>
        <dbReference type="EMBL" id="OBQ50198.1"/>
    </source>
</evidence>
<dbReference type="AlphaFoldDB" id="A0A1B7XBR7"/>
<dbReference type="RefSeq" id="WP_066855619.1">
    <property type="nucleotide sequence ID" value="NZ_JXMS01000017.1"/>
</dbReference>